<reference evidence="2" key="1">
    <citation type="submission" date="2016-06" db="EMBL/GenBank/DDBJ databases">
        <authorList>
            <person name="Varghese N."/>
        </authorList>
    </citation>
    <scope>NUCLEOTIDE SEQUENCE [LARGE SCALE GENOMIC DNA]</scope>
    <source>
        <strain evidence="2">DSM 46123</strain>
    </source>
</reference>
<accession>A0A1C6RL71</accession>
<dbReference type="STRING" id="47866.GA0074694_2174"/>
<name>A0A1C6RL71_9ACTN</name>
<dbReference type="AlphaFoldDB" id="A0A1C6RL71"/>
<gene>
    <name evidence="1" type="ORF">GA0074694_2174</name>
</gene>
<evidence type="ECO:0000313" key="2">
    <source>
        <dbReference type="Proteomes" id="UP000198906"/>
    </source>
</evidence>
<proteinExistence type="predicted"/>
<keyword evidence="2" id="KW-1185">Reference proteome</keyword>
<evidence type="ECO:0000313" key="1">
    <source>
        <dbReference type="EMBL" id="SCL17917.1"/>
    </source>
</evidence>
<organism evidence="1 2">
    <name type="scientific">Micromonospora inyonensis</name>
    <dbReference type="NCBI Taxonomy" id="47866"/>
    <lineage>
        <taxon>Bacteria</taxon>
        <taxon>Bacillati</taxon>
        <taxon>Actinomycetota</taxon>
        <taxon>Actinomycetes</taxon>
        <taxon>Micromonosporales</taxon>
        <taxon>Micromonosporaceae</taxon>
        <taxon>Micromonospora</taxon>
    </lineage>
</organism>
<protein>
    <submittedName>
        <fullName evidence="1">Uncharacterized protein</fullName>
    </submittedName>
</protein>
<dbReference type="Proteomes" id="UP000198906">
    <property type="component" value="Unassembled WGS sequence"/>
</dbReference>
<sequence length="128" mass="13967">MLTLTTRFLTASPPRCLNAGRWSPAELTVARAGAAVMDAGGVTSDAYAWGYAVRREWSSGAHDLFGFTPDAAIAQRRLDRDQGYWRTGPMRPAAVYLVAANAVDVNRHPVDGCRMVSCPDSPRVGEWR</sequence>
<dbReference type="EMBL" id="FMHU01000001">
    <property type="protein sequence ID" value="SCL17917.1"/>
    <property type="molecule type" value="Genomic_DNA"/>
</dbReference>